<dbReference type="Proteomes" id="UP001595798">
    <property type="component" value="Unassembled WGS sequence"/>
</dbReference>
<proteinExistence type="inferred from homology"/>
<evidence type="ECO:0000256" key="2">
    <source>
        <dbReference type="ARBA" id="ARBA00021549"/>
    </source>
</evidence>
<keyword evidence="3" id="KW-1003">Cell membrane</keyword>
<dbReference type="PRINTS" id="PR00885">
    <property type="entry name" value="BCTERIALGSPH"/>
</dbReference>
<dbReference type="Gene3D" id="3.55.40.10">
    <property type="entry name" value="minor pseudopilin epsh domain"/>
    <property type="match status" value="1"/>
</dbReference>
<keyword evidence="8 11" id="KW-0472">Membrane</keyword>
<evidence type="ECO:0000259" key="12">
    <source>
        <dbReference type="Pfam" id="PF12019"/>
    </source>
</evidence>
<evidence type="ECO:0000256" key="5">
    <source>
        <dbReference type="ARBA" id="ARBA00022519"/>
    </source>
</evidence>
<sequence>MLKISSNPLALPGSRPFRQAGFTMIEIMVVMVLVGLLASLAIVNLGGGNQQREMTSKIRELYVLMQTASEQAILNNEELGLVIDEQGYRFVVYGERDQEWKSESERLFQGRGFPEWMSVTLFSEGDIPRLASNDEDEDDEGNQLRPDIVFYSSGETTPFELEFVLTQSSDRVYRLVSDGLNEIEMKTPSDTEDF</sequence>
<dbReference type="InterPro" id="IPR022346">
    <property type="entry name" value="T2SS_GspH"/>
</dbReference>
<name>A0ABV8QF57_9GAMM</name>
<comment type="caution">
    <text evidence="13">The sequence shown here is derived from an EMBL/GenBank/DDBJ whole genome shotgun (WGS) entry which is preliminary data.</text>
</comment>
<dbReference type="Pfam" id="PF12019">
    <property type="entry name" value="GspH"/>
    <property type="match status" value="1"/>
</dbReference>
<keyword evidence="7 11" id="KW-1133">Transmembrane helix</keyword>
<dbReference type="Pfam" id="PF07963">
    <property type="entry name" value="N_methyl"/>
    <property type="match status" value="1"/>
</dbReference>
<evidence type="ECO:0000256" key="1">
    <source>
        <dbReference type="ARBA" id="ARBA00004377"/>
    </source>
</evidence>
<protein>
    <recommendedName>
        <fullName evidence="2">Type II secretion system protein H</fullName>
    </recommendedName>
    <alternativeName>
        <fullName evidence="10">General secretion pathway protein H</fullName>
    </alternativeName>
</protein>
<feature type="domain" description="General secretion pathway GspH" evidence="12">
    <location>
        <begin position="59"/>
        <end position="176"/>
    </location>
</feature>
<organism evidence="13 14">
    <name type="scientific">Marinobacter lacisalsi</name>
    <dbReference type="NCBI Taxonomy" id="475979"/>
    <lineage>
        <taxon>Bacteria</taxon>
        <taxon>Pseudomonadati</taxon>
        <taxon>Pseudomonadota</taxon>
        <taxon>Gammaproteobacteria</taxon>
        <taxon>Pseudomonadales</taxon>
        <taxon>Marinobacteraceae</taxon>
        <taxon>Marinobacter</taxon>
    </lineage>
</organism>
<dbReference type="SUPFAM" id="SSF54523">
    <property type="entry name" value="Pili subunits"/>
    <property type="match status" value="1"/>
</dbReference>
<dbReference type="InterPro" id="IPR045584">
    <property type="entry name" value="Pilin-like"/>
</dbReference>
<keyword evidence="5" id="KW-0997">Cell inner membrane</keyword>
<evidence type="ECO:0000313" key="14">
    <source>
        <dbReference type="Proteomes" id="UP001595798"/>
    </source>
</evidence>
<evidence type="ECO:0000256" key="11">
    <source>
        <dbReference type="SAM" id="Phobius"/>
    </source>
</evidence>
<evidence type="ECO:0000256" key="9">
    <source>
        <dbReference type="ARBA" id="ARBA00025772"/>
    </source>
</evidence>
<gene>
    <name evidence="13" type="primary">gspH</name>
    <name evidence="13" type="ORF">ACFOZ5_08180</name>
</gene>
<evidence type="ECO:0000256" key="4">
    <source>
        <dbReference type="ARBA" id="ARBA00022481"/>
    </source>
</evidence>
<evidence type="ECO:0000256" key="3">
    <source>
        <dbReference type="ARBA" id="ARBA00022475"/>
    </source>
</evidence>
<dbReference type="InterPro" id="IPR049875">
    <property type="entry name" value="TypeII_GspH"/>
</dbReference>
<evidence type="ECO:0000256" key="10">
    <source>
        <dbReference type="ARBA" id="ARBA00030775"/>
    </source>
</evidence>
<evidence type="ECO:0000256" key="8">
    <source>
        <dbReference type="ARBA" id="ARBA00023136"/>
    </source>
</evidence>
<dbReference type="InterPro" id="IPR002416">
    <property type="entry name" value="T2SS_protein-GspH"/>
</dbReference>
<dbReference type="EMBL" id="JBHSDI010000011">
    <property type="protein sequence ID" value="MFC4259002.1"/>
    <property type="molecule type" value="Genomic_DNA"/>
</dbReference>
<dbReference type="InterPro" id="IPR012902">
    <property type="entry name" value="N_methyl_site"/>
</dbReference>
<dbReference type="NCBIfam" id="TIGR01708">
    <property type="entry name" value="typeII_sec_gspH"/>
    <property type="match status" value="1"/>
</dbReference>
<dbReference type="RefSeq" id="WP_379886547.1">
    <property type="nucleotide sequence ID" value="NZ_JBHSDI010000011.1"/>
</dbReference>
<comment type="subcellular location">
    <subcellularLocation>
        <location evidence="1">Cell inner membrane</location>
        <topology evidence="1">Single-pass membrane protein</topology>
    </subcellularLocation>
</comment>
<dbReference type="NCBIfam" id="TIGR02532">
    <property type="entry name" value="IV_pilin_GFxxxE"/>
    <property type="match status" value="1"/>
</dbReference>
<keyword evidence="6 11" id="KW-0812">Transmembrane</keyword>
<evidence type="ECO:0000256" key="7">
    <source>
        <dbReference type="ARBA" id="ARBA00022989"/>
    </source>
</evidence>
<evidence type="ECO:0000256" key="6">
    <source>
        <dbReference type="ARBA" id="ARBA00022692"/>
    </source>
</evidence>
<comment type="similarity">
    <text evidence="9">Belongs to the GSP H family.</text>
</comment>
<reference evidence="14" key="1">
    <citation type="journal article" date="2019" name="Int. J. Syst. Evol. Microbiol.">
        <title>The Global Catalogue of Microorganisms (GCM) 10K type strain sequencing project: providing services to taxonomists for standard genome sequencing and annotation.</title>
        <authorList>
            <consortium name="The Broad Institute Genomics Platform"/>
            <consortium name="The Broad Institute Genome Sequencing Center for Infectious Disease"/>
            <person name="Wu L."/>
            <person name="Ma J."/>
        </authorList>
    </citation>
    <scope>NUCLEOTIDE SEQUENCE [LARGE SCALE GENOMIC DNA]</scope>
    <source>
        <strain evidence="14">CECT 7297</strain>
    </source>
</reference>
<feature type="transmembrane region" description="Helical" evidence="11">
    <location>
        <begin position="20"/>
        <end position="47"/>
    </location>
</feature>
<accession>A0ABV8QF57</accession>
<evidence type="ECO:0000313" key="13">
    <source>
        <dbReference type="EMBL" id="MFC4259002.1"/>
    </source>
</evidence>
<keyword evidence="4" id="KW-0488">Methylation</keyword>
<keyword evidence="14" id="KW-1185">Reference proteome</keyword>